<dbReference type="EMBL" id="BARV01017710">
    <property type="protein sequence ID" value="GAI26412.1"/>
    <property type="molecule type" value="Genomic_DNA"/>
</dbReference>
<feature type="domain" description="Fungal lipase-type" evidence="1">
    <location>
        <begin position="2"/>
        <end position="42"/>
    </location>
</feature>
<dbReference type="GO" id="GO:0006629">
    <property type="term" value="P:lipid metabolic process"/>
    <property type="evidence" value="ECO:0007669"/>
    <property type="project" value="InterPro"/>
</dbReference>
<evidence type="ECO:0000259" key="1">
    <source>
        <dbReference type="Pfam" id="PF01764"/>
    </source>
</evidence>
<accession>X1M486</accession>
<protein>
    <recommendedName>
        <fullName evidence="1">Fungal lipase-type domain-containing protein</fullName>
    </recommendedName>
</protein>
<proteinExistence type="predicted"/>
<dbReference type="InterPro" id="IPR029058">
    <property type="entry name" value="AB_hydrolase_fold"/>
</dbReference>
<dbReference type="Pfam" id="PF01764">
    <property type="entry name" value="Lipase_3"/>
    <property type="match status" value="1"/>
</dbReference>
<feature type="non-terminal residue" evidence="2">
    <location>
        <position position="1"/>
    </location>
</feature>
<comment type="caution">
    <text evidence="2">The sequence shown here is derived from an EMBL/GenBank/DDBJ whole genome shotgun (WGS) entry which is preliminary data.</text>
</comment>
<dbReference type="AlphaFoldDB" id="X1M486"/>
<gene>
    <name evidence="2" type="ORF">S06H3_30114</name>
</gene>
<name>X1M486_9ZZZZ</name>
<sequence length="154" mass="17088">IRGFLTSFKSQSAKLAQEIEDFVENNPNTKVIVAGLSSGGAFVDKTMECVSEKNISNIFTIELGIPFWEESFDSENVLFLNNEGKDPLSKGEAGILVFSLFKTPFKWLLGKISGENISLSRALHIPGHEYFWDSSTTGGQITAFIRDKFAPQNF</sequence>
<evidence type="ECO:0000313" key="2">
    <source>
        <dbReference type="EMBL" id="GAI26412.1"/>
    </source>
</evidence>
<reference evidence="2" key="1">
    <citation type="journal article" date="2014" name="Front. Microbiol.">
        <title>High frequency of phylogenetically diverse reductive dehalogenase-homologous genes in deep subseafloor sedimentary metagenomes.</title>
        <authorList>
            <person name="Kawai M."/>
            <person name="Futagami T."/>
            <person name="Toyoda A."/>
            <person name="Takaki Y."/>
            <person name="Nishi S."/>
            <person name="Hori S."/>
            <person name="Arai W."/>
            <person name="Tsubouchi T."/>
            <person name="Morono Y."/>
            <person name="Uchiyama I."/>
            <person name="Ito T."/>
            <person name="Fujiyama A."/>
            <person name="Inagaki F."/>
            <person name="Takami H."/>
        </authorList>
    </citation>
    <scope>NUCLEOTIDE SEQUENCE</scope>
    <source>
        <strain evidence="2">Expedition CK06-06</strain>
    </source>
</reference>
<organism evidence="2">
    <name type="scientific">marine sediment metagenome</name>
    <dbReference type="NCBI Taxonomy" id="412755"/>
    <lineage>
        <taxon>unclassified sequences</taxon>
        <taxon>metagenomes</taxon>
        <taxon>ecological metagenomes</taxon>
    </lineage>
</organism>
<dbReference type="InterPro" id="IPR002921">
    <property type="entry name" value="Fungal_lipase-type"/>
</dbReference>
<dbReference type="SUPFAM" id="SSF53474">
    <property type="entry name" value="alpha/beta-Hydrolases"/>
    <property type="match status" value="1"/>
</dbReference>